<reference evidence="1" key="1">
    <citation type="submission" date="2023-04" db="EMBL/GenBank/DDBJ databases">
        <title>A chromosome-level genome assembly of the parasitoid wasp Eretmocerus hayati.</title>
        <authorList>
            <person name="Zhong Y."/>
            <person name="Liu S."/>
            <person name="Liu Y."/>
        </authorList>
    </citation>
    <scope>NUCLEOTIDE SEQUENCE</scope>
    <source>
        <strain evidence="1">ZJU_SS_LIU_2023</strain>
    </source>
</reference>
<name>A0ACC2N078_9HYME</name>
<keyword evidence="2" id="KW-1185">Reference proteome</keyword>
<organism evidence="1 2">
    <name type="scientific">Eretmocerus hayati</name>
    <dbReference type="NCBI Taxonomy" id="131215"/>
    <lineage>
        <taxon>Eukaryota</taxon>
        <taxon>Metazoa</taxon>
        <taxon>Ecdysozoa</taxon>
        <taxon>Arthropoda</taxon>
        <taxon>Hexapoda</taxon>
        <taxon>Insecta</taxon>
        <taxon>Pterygota</taxon>
        <taxon>Neoptera</taxon>
        <taxon>Endopterygota</taxon>
        <taxon>Hymenoptera</taxon>
        <taxon>Apocrita</taxon>
        <taxon>Proctotrupomorpha</taxon>
        <taxon>Chalcidoidea</taxon>
        <taxon>Aphelinidae</taxon>
        <taxon>Aphelininae</taxon>
        <taxon>Eretmocerus</taxon>
    </lineage>
</organism>
<comment type="caution">
    <text evidence="1">The sequence shown here is derived from an EMBL/GenBank/DDBJ whole genome shotgun (WGS) entry which is preliminary data.</text>
</comment>
<evidence type="ECO:0000313" key="2">
    <source>
        <dbReference type="Proteomes" id="UP001239111"/>
    </source>
</evidence>
<evidence type="ECO:0000313" key="1">
    <source>
        <dbReference type="EMBL" id="KAJ8664387.1"/>
    </source>
</evidence>
<dbReference type="EMBL" id="CM056744">
    <property type="protein sequence ID" value="KAJ8664387.1"/>
    <property type="molecule type" value="Genomic_DNA"/>
</dbReference>
<accession>A0ACC2N078</accession>
<sequence length="424" mass="48396">MSDKKTPKPRAPAFTDGEIAILVTCLDQYKNVIGNTTSDAYSMRDKKEAWDNVTNEYEDMYLEHNFYTTRTTEQLKTCWKNVKAKVRKIDSEAKTEAMITGGGPAHSINTSDEALVTMVHKIKPTLDFTLENDWDSTAAFEGTESVDLTADNDVVRRADSHRLNFVVDDVIDLLDDERPNSDDNQSRMHDDFDDSDLKCQASTSQNMQNVSCSDNLMIERKEALAKRGGFCKPAAASYKNEKSAVCKSEKNSTPKNDQNDHVARPMARRYATPQLKRNNAKPKLTTSQKLGRQMRMWEVSLAQSENMKKEDDVPKTNCKSGILSNRIRKCQENIDSDDERPSKKRKVCWAQVEQAEEIQRAEEGRQQQAEFHKARMEVFAEEKIYWDIKIEVIDLEKQLLVKQIANSIVAAYSREKSSDELNKP</sequence>
<dbReference type="Proteomes" id="UP001239111">
    <property type="component" value="Chromosome 4"/>
</dbReference>
<protein>
    <submittedName>
        <fullName evidence="1">Uncharacterized protein</fullName>
    </submittedName>
</protein>
<gene>
    <name evidence="1" type="ORF">QAD02_006049</name>
</gene>
<proteinExistence type="predicted"/>